<keyword evidence="1" id="KW-0328">Glycosyltransferase</keyword>
<evidence type="ECO:0000313" key="4">
    <source>
        <dbReference type="Proteomes" id="UP001243757"/>
    </source>
</evidence>
<evidence type="ECO:0000256" key="1">
    <source>
        <dbReference type="ARBA" id="ARBA00022676"/>
    </source>
</evidence>
<dbReference type="Proteomes" id="UP001243757">
    <property type="component" value="Unassembled WGS sequence"/>
</dbReference>
<dbReference type="InterPro" id="IPR004629">
    <property type="entry name" value="WecG_TagA_CpsF"/>
</dbReference>
<keyword evidence="2" id="KW-0808">Transferase</keyword>
<name>A0ABT7F3B1_9RHOB</name>
<dbReference type="CDD" id="cd06533">
    <property type="entry name" value="Glyco_transf_WecG_TagA"/>
    <property type="match status" value="1"/>
</dbReference>
<organism evidence="3 4">
    <name type="scientific">Pseudodonghicola flavimaris</name>
    <dbReference type="NCBI Taxonomy" id="3050036"/>
    <lineage>
        <taxon>Bacteria</taxon>
        <taxon>Pseudomonadati</taxon>
        <taxon>Pseudomonadota</taxon>
        <taxon>Alphaproteobacteria</taxon>
        <taxon>Rhodobacterales</taxon>
        <taxon>Paracoccaceae</taxon>
        <taxon>Pseudodonghicola</taxon>
    </lineage>
</organism>
<protein>
    <submittedName>
        <fullName evidence="3">WecB/TagA/CpsF family glycosyltransferase</fullName>
    </submittedName>
</protein>
<keyword evidence="4" id="KW-1185">Reference proteome</keyword>
<evidence type="ECO:0000313" key="3">
    <source>
        <dbReference type="EMBL" id="MDK3019091.1"/>
    </source>
</evidence>
<sequence length="258" mass="28681">MKLETMGYLVEAEPPACFAAMTAVLDRPQRGCRWMACLNVHSYVVGKDDAPYDRALRAADWLVPDGVALVWAGRMMGRRIAGRITGPDVFTAMMQALDARGGSVFFLGSTQETLERIAERLARDYPRVRLAGSYSPPFAAAFSEAQSVAMIAAVNAAAPDVLWVGMTAPKQEKWLAAHQAELSVKFAGAVGAVFDFYSGRLKRSHPLLRRAGLEWLHRLAMQPRRHWRRIAISIPRFLGDMALERLRLRRAPHTPGPR</sequence>
<proteinExistence type="predicted"/>
<dbReference type="RefSeq" id="WP_284481895.1">
    <property type="nucleotide sequence ID" value="NZ_JASNJD010000012.1"/>
</dbReference>
<dbReference type="EMBL" id="JASNJD010000012">
    <property type="protein sequence ID" value="MDK3019091.1"/>
    <property type="molecule type" value="Genomic_DNA"/>
</dbReference>
<dbReference type="PANTHER" id="PTHR34136">
    <property type="match status" value="1"/>
</dbReference>
<comment type="caution">
    <text evidence="3">The sequence shown here is derived from an EMBL/GenBank/DDBJ whole genome shotgun (WGS) entry which is preliminary data.</text>
</comment>
<accession>A0ABT7F3B1</accession>
<reference evidence="3 4" key="1">
    <citation type="submission" date="2023-05" db="EMBL/GenBank/DDBJ databases">
        <title>Pseudodonghicola sp. nov.</title>
        <authorList>
            <person name="Huang J."/>
        </authorList>
    </citation>
    <scope>NUCLEOTIDE SEQUENCE [LARGE SCALE GENOMIC DNA]</scope>
    <source>
        <strain evidence="3 4">IC7</strain>
    </source>
</reference>
<gene>
    <name evidence="3" type="ORF">QO033_15515</name>
</gene>
<evidence type="ECO:0000256" key="2">
    <source>
        <dbReference type="ARBA" id="ARBA00022679"/>
    </source>
</evidence>
<dbReference type="NCBIfam" id="TIGR00696">
    <property type="entry name" value="wecG_tagA_cpsF"/>
    <property type="match status" value="1"/>
</dbReference>
<dbReference type="Pfam" id="PF03808">
    <property type="entry name" value="Glyco_tran_WecG"/>
    <property type="match status" value="1"/>
</dbReference>
<dbReference type="PANTHER" id="PTHR34136:SF1">
    <property type="entry name" value="UDP-N-ACETYL-D-MANNOSAMINURONIC ACID TRANSFERASE"/>
    <property type="match status" value="1"/>
</dbReference>